<sequence>MITLTLIVKTEEPSRAPPPSPLYETEIPQKNPQMLLLDGVRRHGGLNHRRGEGSRGVERESDREVIRREDESREQQRTLYEETWRERERERESTRVCGNGECR</sequence>
<reference evidence="2" key="1">
    <citation type="journal article" date="2013" name="J. Plant Res.">
        <title>Effect of fungi and light on seed germination of three Opuntia species from semiarid lands of central Mexico.</title>
        <authorList>
            <person name="Delgado-Sanchez P."/>
            <person name="Jimenez-Bremont J.F."/>
            <person name="Guerrero-Gonzalez Mde L."/>
            <person name="Flores J."/>
        </authorList>
    </citation>
    <scope>NUCLEOTIDE SEQUENCE</scope>
    <source>
        <tissue evidence="2">Cladode</tissue>
    </source>
</reference>
<accession>A0A7C8ZMX4</accession>
<evidence type="ECO:0000313" key="2">
    <source>
        <dbReference type="EMBL" id="MBA4646191.1"/>
    </source>
</evidence>
<dbReference type="EMBL" id="GISG01145165">
    <property type="protein sequence ID" value="MBA4646191.1"/>
    <property type="molecule type" value="Transcribed_RNA"/>
</dbReference>
<dbReference type="AlphaFoldDB" id="A0A7C8ZMX4"/>
<organism evidence="2">
    <name type="scientific">Opuntia streptacantha</name>
    <name type="common">Prickly pear cactus</name>
    <name type="synonym">Opuntia cardona</name>
    <dbReference type="NCBI Taxonomy" id="393608"/>
    <lineage>
        <taxon>Eukaryota</taxon>
        <taxon>Viridiplantae</taxon>
        <taxon>Streptophyta</taxon>
        <taxon>Embryophyta</taxon>
        <taxon>Tracheophyta</taxon>
        <taxon>Spermatophyta</taxon>
        <taxon>Magnoliopsida</taxon>
        <taxon>eudicotyledons</taxon>
        <taxon>Gunneridae</taxon>
        <taxon>Pentapetalae</taxon>
        <taxon>Caryophyllales</taxon>
        <taxon>Cactineae</taxon>
        <taxon>Cactaceae</taxon>
        <taxon>Opuntioideae</taxon>
        <taxon>Opuntia</taxon>
    </lineage>
</organism>
<evidence type="ECO:0000256" key="1">
    <source>
        <dbReference type="SAM" id="MobiDB-lite"/>
    </source>
</evidence>
<feature type="region of interest" description="Disordered" evidence="1">
    <location>
        <begin position="9"/>
        <end position="30"/>
    </location>
</feature>
<proteinExistence type="predicted"/>
<reference evidence="2" key="2">
    <citation type="submission" date="2020-07" db="EMBL/GenBank/DDBJ databases">
        <authorList>
            <person name="Vera ALvarez R."/>
            <person name="Arias-Moreno D.M."/>
            <person name="Jimenez-Jacinto V."/>
            <person name="Jimenez-Bremont J.F."/>
            <person name="Swaminathan K."/>
            <person name="Moose S.P."/>
            <person name="Guerrero-Gonzalez M.L."/>
            <person name="Marino-Ramirez L."/>
            <person name="Landsman D."/>
            <person name="Rodriguez-Kessler M."/>
            <person name="Delgado-Sanchez P."/>
        </authorList>
    </citation>
    <scope>NUCLEOTIDE SEQUENCE</scope>
    <source>
        <tissue evidence="2">Cladode</tissue>
    </source>
</reference>
<name>A0A7C8ZMX4_OPUST</name>
<feature type="compositionally biased region" description="Basic and acidic residues" evidence="1">
    <location>
        <begin position="49"/>
        <end position="94"/>
    </location>
</feature>
<protein>
    <submittedName>
        <fullName evidence="2">Uncharacterized protein</fullName>
    </submittedName>
</protein>
<feature type="region of interest" description="Disordered" evidence="1">
    <location>
        <begin position="43"/>
        <end position="103"/>
    </location>
</feature>